<feature type="transmembrane region" description="Helical" evidence="2">
    <location>
        <begin position="50"/>
        <end position="73"/>
    </location>
</feature>
<reference evidence="3 4" key="1">
    <citation type="submission" date="2023-01" db="EMBL/GenBank/DDBJ databases">
        <title>Characterization of estradiol degrading bacteria Microbacterium sp. MZT7 and reveal degrading genes through genome analysis.</title>
        <authorList>
            <person name="Hao P."/>
            <person name="Gao Y."/>
        </authorList>
    </citation>
    <scope>NUCLEOTIDE SEQUENCE [LARGE SCALE GENOMIC DNA]</scope>
    <source>
        <strain evidence="3 4">MZT7</strain>
    </source>
</reference>
<dbReference type="Proteomes" id="UP001199642">
    <property type="component" value="Chromosome"/>
</dbReference>
<feature type="region of interest" description="Disordered" evidence="1">
    <location>
        <begin position="1"/>
        <end position="20"/>
    </location>
</feature>
<dbReference type="EMBL" id="CP082781">
    <property type="protein sequence ID" value="UGS26226.1"/>
    <property type="molecule type" value="Genomic_DNA"/>
</dbReference>
<gene>
    <name evidence="3" type="ORF">K8F61_16585</name>
</gene>
<name>A0ABY3RQN9_9MICO</name>
<keyword evidence="2" id="KW-0472">Membrane</keyword>
<feature type="transmembrane region" description="Helical" evidence="2">
    <location>
        <begin position="80"/>
        <end position="103"/>
    </location>
</feature>
<evidence type="ECO:0000313" key="3">
    <source>
        <dbReference type="EMBL" id="UGS26226.1"/>
    </source>
</evidence>
<sequence>MGAAGPLPPPPPPAPAGRSVGAARGIGATAGCLAHFLGFALMMATLSAAAWMGLFAMVWPYVLILLVSALLLIRPSTRPYAVGALIVAAASWIVLIGPCLLLFSGQNF</sequence>
<protein>
    <submittedName>
        <fullName evidence="3">Uncharacterized protein</fullName>
    </submittedName>
</protein>
<proteinExistence type="predicted"/>
<keyword evidence="4" id="KW-1185">Reference proteome</keyword>
<keyword evidence="2" id="KW-1133">Transmembrane helix</keyword>
<organism evidence="3 4">
    <name type="scientific">Microbacterium resistens</name>
    <dbReference type="NCBI Taxonomy" id="156977"/>
    <lineage>
        <taxon>Bacteria</taxon>
        <taxon>Bacillati</taxon>
        <taxon>Actinomycetota</taxon>
        <taxon>Actinomycetes</taxon>
        <taxon>Micrococcales</taxon>
        <taxon>Microbacteriaceae</taxon>
        <taxon>Microbacterium</taxon>
    </lineage>
</organism>
<evidence type="ECO:0000313" key="4">
    <source>
        <dbReference type="Proteomes" id="UP001199642"/>
    </source>
</evidence>
<accession>A0ABY3RQN9</accession>
<keyword evidence="2" id="KW-0812">Transmembrane</keyword>
<evidence type="ECO:0000256" key="1">
    <source>
        <dbReference type="SAM" id="MobiDB-lite"/>
    </source>
</evidence>
<feature type="transmembrane region" description="Helical" evidence="2">
    <location>
        <begin position="25"/>
        <end position="44"/>
    </location>
</feature>
<evidence type="ECO:0000256" key="2">
    <source>
        <dbReference type="SAM" id="Phobius"/>
    </source>
</evidence>
<dbReference type="RefSeq" id="WP_231819927.1">
    <property type="nucleotide sequence ID" value="NZ_CP082781.1"/>
</dbReference>
<feature type="compositionally biased region" description="Pro residues" evidence="1">
    <location>
        <begin position="1"/>
        <end position="15"/>
    </location>
</feature>